<keyword evidence="2" id="KW-1185">Reference proteome</keyword>
<organism evidence="1 2">
    <name type="scientific">Carnegiea gigantea</name>
    <dbReference type="NCBI Taxonomy" id="171969"/>
    <lineage>
        <taxon>Eukaryota</taxon>
        <taxon>Viridiplantae</taxon>
        <taxon>Streptophyta</taxon>
        <taxon>Embryophyta</taxon>
        <taxon>Tracheophyta</taxon>
        <taxon>Spermatophyta</taxon>
        <taxon>Magnoliopsida</taxon>
        <taxon>eudicotyledons</taxon>
        <taxon>Gunneridae</taxon>
        <taxon>Pentapetalae</taxon>
        <taxon>Caryophyllales</taxon>
        <taxon>Cactineae</taxon>
        <taxon>Cactaceae</taxon>
        <taxon>Cactoideae</taxon>
        <taxon>Echinocereeae</taxon>
        <taxon>Carnegiea</taxon>
    </lineage>
</organism>
<dbReference type="Pfam" id="PF06101">
    <property type="entry name" value="Vps62"/>
    <property type="match status" value="1"/>
</dbReference>
<sequence length="568" mass="63083">MSGRNYVNEDSSALRFPSLNTFRLPAPIPEWPEGQGFATGLINLGEIEVAAITTFEFIWGSHLSHDKNSCVSFYKPVGIPEGFFCFGHYCQLNSDPLNGYVLIAKYVVPPVMESGNNSGPSQTAAFMLPIDYTLVWISDDGMGIFDPRGYFWLPEAPPGYKPLGFLVTNKPRKPDLYEVRCVREDLTDKCEISSLLLETQSKFQKIPFRVEKFRPCDRGMHGKGVSVGTFICSSSSTRGGNMPIACLKNLDPKLHAMPTLVQIHALIQHYGPTIFFHPNELYLPCSVSWFFKNGALLFKAGQSDGEPIDGEGSNLPAGGTNNGKFWIDLPDGIHQREIVKRGDLDGAEVYVHVKPALGGTFTDLAMWIFCPFNGPGTLKIGPTNIAMAMIGEHVGDWEHFTLRLSNFSGELDSIYLSQHNGGVWIRPWELEFIEGNRAVVYSSRSSHACFPHPGTYLQGSSMLSLGVRNDCARSSFILDCSTHYKIVAAEYLGENGVVEPSWLQFMGGWGPKFIYDSRAELDKIIIRLPYLVQFSVASLLSQFPTELFGEEGPTGPKEKGNWVGDERW</sequence>
<gene>
    <name evidence="1" type="ORF">Cgig2_000554</name>
</gene>
<name>A0A9Q1GU67_9CARY</name>
<dbReference type="Proteomes" id="UP001153076">
    <property type="component" value="Unassembled WGS sequence"/>
</dbReference>
<evidence type="ECO:0000313" key="2">
    <source>
        <dbReference type="Proteomes" id="UP001153076"/>
    </source>
</evidence>
<comment type="caution">
    <text evidence="1">The sequence shown here is derived from an EMBL/GenBank/DDBJ whole genome shotgun (WGS) entry which is preliminary data.</text>
</comment>
<dbReference type="EMBL" id="JAKOGI010001519">
    <property type="protein sequence ID" value="KAJ8425205.1"/>
    <property type="molecule type" value="Genomic_DNA"/>
</dbReference>
<dbReference type="AlphaFoldDB" id="A0A9Q1GU67"/>
<accession>A0A9Q1GU67</accession>
<dbReference type="PANTHER" id="PTHR48173:SF2">
    <property type="entry name" value="VACUOLAR PROTEIN SORTING-ASSOCIATED PROTEIN 62"/>
    <property type="match status" value="1"/>
</dbReference>
<reference evidence="1" key="1">
    <citation type="submission" date="2022-04" db="EMBL/GenBank/DDBJ databases">
        <title>Carnegiea gigantea Genome sequencing and assembly v2.</title>
        <authorList>
            <person name="Copetti D."/>
            <person name="Sanderson M.J."/>
            <person name="Burquez A."/>
            <person name="Wojciechowski M.F."/>
        </authorList>
    </citation>
    <scope>NUCLEOTIDE SEQUENCE</scope>
    <source>
        <strain evidence="1">SGP5-SGP5p</strain>
        <tissue evidence="1">Aerial part</tissue>
    </source>
</reference>
<dbReference type="InterPro" id="IPR009291">
    <property type="entry name" value="Vps62"/>
</dbReference>
<protein>
    <recommendedName>
        <fullName evidence="3">Vacuolar protein sorting-associated protein 62</fullName>
    </recommendedName>
</protein>
<evidence type="ECO:0000313" key="1">
    <source>
        <dbReference type="EMBL" id="KAJ8425205.1"/>
    </source>
</evidence>
<dbReference type="PANTHER" id="PTHR48173">
    <property type="entry name" value="GNK2-HOMOLOGOUS DOMAIN-CONTAINING PROTEIN"/>
    <property type="match status" value="1"/>
</dbReference>
<proteinExistence type="predicted"/>
<dbReference type="OrthoDB" id="188042at2759"/>
<evidence type="ECO:0008006" key="3">
    <source>
        <dbReference type="Google" id="ProtNLM"/>
    </source>
</evidence>